<protein>
    <submittedName>
        <fullName evidence="1">PPUP9425</fullName>
    </submittedName>
</protein>
<sequence length="99" mass="11018">FPLASITRAAGRSADRCCLSLFSDTPLNCVRSYACDGEPCLHTIALKCAHTRANYICVTIKAENTDNRFYAHLRVLVCTKVHVCTVADKCLEKQHMDQV</sequence>
<name>A0A0S7EKR5_9TELE</name>
<dbReference type="EMBL" id="GBYX01476600">
    <property type="protein sequence ID" value="JAO05077.1"/>
    <property type="molecule type" value="Transcribed_RNA"/>
</dbReference>
<feature type="non-terminal residue" evidence="1">
    <location>
        <position position="1"/>
    </location>
</feature>
<dbReference type="AlphaFoldDB" id="A0A0S7EKR5"/>
<accession>A0A0S7EKR5</accession>
<evidence type="ECO:0000313" key="1">
    <source>
        <dbReference type="EMBL" id="JAO05077.1"/>
    </source>
</evidence>
<gene>
    <name evidence="1" type="primary">PPUP9425</name>
</gene>
<reference evidence="1" key="1">
    <citation type="submission" date="2014-12" db="EMBL/GenBank/DDBJ databases">
        <title>Parallel Evolution in Life History Adaptation Evident in the Tissue-Specific Poeciliopsis prolifica transcriptome.</title>
        <authorList>
            <person name="Jue N.K."/>
            <person name="Foley R.J."/>
            <person name="Obergfell C."/>
            <person name="Reznick D.N."/>
            <person name="O'Neill R.J."/>
            <person name="O'Neill M.J."/>
        </authorList>
    </citation>
    <scope>NUCLEOTIDE SEQUENCE</scope>
</reference>
<proteinExistence type="predicted"/>
<organism evidence="1">
    <name type="scientific">Poeciliopsis prolifica</name>
    <name type="common">blackstripe livebearer</name>
    <dbReference type="NCBI Taxonomy" id="188132"/>
    <lineage>
        <taxon>Eukaryota</taxon>
        <taxon>Metazoa</taxon>
        <taxon>Chordata</taxon>
        <taxon>Craniata</taxon>
        <taxon>Vertebrata</taxon>
        <taxon>Euteleostomi</taxon>
        <taxon>Actinopterygii</taxon>
        <taxon>Neopterygii</taxon>
        <taxon>Teleostei</taxon>
        <taxon>Neoteleostei</taxon>
        <taxon>Acanthomorphata</taxon>
        <taxon>Ovalentaria</taxon>
        <taxon>Atherinomorphae</taxon>
        <taxon>Cyprinodontiformes</taxon>
        <taxon>Poeciliidae</taxon>
        <taxon>Poeciliinae</taxon>
        <taxon>Poeciliopsis</taxon>
    </lineage>
</organism>